<dbReference type="Gene3D" id="1.10.10.10">
    <property type="entry name" value="Winged helix-like DNA-binding domain superfamily/Winged helix DNA-binding domain"/>
    <property type="match status" value="1"/>
</dbReference>
<dbReference type="Gene3D" id="3.30.460.10">
    <property type="entry name" value="Beta Polymerase, domain 2"/>
    <property type="match status" value="1"/>
</dbReference>
<dbReference type="InterPro" id="IPR036388">
    <property type="entry name" value="WH-like_DNA-bd_sf"/>
</dbReference>
<dbReference type="CDD" id="cd05403">
    <property type="entry name" value="NT_KNTase_like"/>
    <property type="match status" value="1"/>
</dbReference>
<proteinExistence type="predicted"/>
<dbReference type="EMBL" id="BART01000024">
    <property type="protein sequence ID" value="GAG61682.1"/>
    <property type="molecule type" value="Genomic_DNA"/>
</dbReference>
<accession>X0ZUN4</accession>
<dbReference type="Pfam" id="PF18765">
    <property type="entry name" value="Polbeta"/>
    <property type="match status" value="1"/>
</dbReference>
<evidence type="ECO:0000313" key="2">
    <source>
        <dbReference type="EMBL" id="GAG61682.1"/>
    </source>
</evidence>
<comment type="caution">
    <text evidence="2">The sequence shown here is derived from an EMBL/GenBank/DDBJ whole genome shotgun (WGS) entry which is preliminary data.</text>
</comment>
<dbReference type="InterPro" id="IPR041633">
    <property type="entry name" value="Polbeta"/>
</dbReference>
<dbReference type="SUPFAM" id="SSF46785">
    <property type="entry name" value="Winged helix' DNA-binding domain"/>
    <property type="match status" value="1"/>
</dbReference>
<evidence type="ECO:0000259" key="1">
    <source>
        <dbReference type="Pfam" id="PF18765"/>
    </source>
</evidence>
<sequence>MRIHNPLDKILNNEAKIKILRFLCRTEAEWSGRQIAKEIKLNPVTCHKALLELNNERVLLLRIIGKSYLYSINKKNFIVSDLLKPLYEKESKISDKLYKMIVKDTSFLQKNNVISIAVFGSMVKREEKPTSDIDILVLIKNSEDKKEIEKYFERINERIMSKFSKTISAYIQSIDEFKLKYERDLVLIKNILNSHKLLIGKPLKELL</sequence>
<dbReference type="AlphaFoldDB" id="X0ZUN4"/>
<dbReference type="InterPro" id="IPR036390">
    <property type="entry name" value="WH_DNA-bd_sf"/>
</dbReference>
<organism evidence="2">
    <name type="scientific">marine sediment metagenome</name>
    <dbReference type="NCBI Taxonomy" id="412755"/>
    <lineage>
        <taxon>unclassified sequences</taxon>
        <taxon>metagenomes</taxon>
        <taxon>ecological metagenomes</taxon>
    </lineage>
</organism>
<feature type="domain" description="Polymerase beta nucleotidyltransferase" evidence="1">
    <location>
        <begin position="106"/>
        <end position="200"/>
    </location>
</feature>
<dbReference type="InterPro" id="IPR043519">
    <property type="entry name" value="NT_sf"/>
</dbReference>
<protein>
    <recommendedName>
        <fullName evidence="1">Polymerase beta nucleotidyltransferase domain-containing protein</fullName>
    </recommendedName>
</protein>
<name>X0ZUN4_9ZZZZ</name>
<dbReference type="SUPFAM" id="SSF81301">
    <property type="entry name" value="Nucleotidyltransferase"/>
    <property type="match status" value="1"/>
</dbReference>
<reference evidence="2" key="1">
    <citation type="journal article" date="2014" name="Front. Microbiol.">
        <title>High frequency of phylogenetically diverse reductive dehalogenase-homologous genes in deep subseafloor sedimentary metagenomes.</title>
        <authorList>
            <person name="Kawai M."/>
            <person name="Futagami T."/>
            <person name="Toyoda A."/>
            <person name="Takaki Y."/>
            <person name="Nishi S."/>
            <person name="Hori S."/>
            <person name="Arai W."/>
            <person name="Tsubouchi T."/>
            <person name="Morono Y."/>
            <person name="Uchiyama I."/>
            <person name="Ito T."/>
            <person name="Fujiyama A."/>
            <person name="Inagaki F."/>
            <person name="Takami H."/>
        </authorList>
    </citation>
    <scope>NUCLEOTIDE SEQUENCE</scope>
    <source>
        <strain evidence="2">Expedition CK06-06</strain>
    </source>
</reference>
<gene>
    <name evidence="2" type="ORF">S01H4_00217</name>
</gene>